<evidence type="ECO:0000313" key="2">
    <source>
        <dbReference type="EMBL" id="RXJ57610.1"/>
    </source>
</evidence>
<evidence type="ECO:0000313" key="3">
    <source>
        <dbReference type="Proteomes" id="UP000290657"/>
    </source>
</evidence>
<name>A0A4V1LNY2_9BACT</name>
<sequence>MKLFFELEAAYIVIGIFILAVTAFVTTRPFVGRNAFKIGFPGVFLILTFFIIAHYVVTTNRMNDVETRFIDHKPVICENRVQRKVNPSVIISQAQGWSLNEHIFTNPQYNRGFHTARCLELFNEEYPD</sequence>
<gene>
    <name evidence="2" type="ORF">CRV04_07305</name>
</gene>
<dbReference type="AlphaFoldDB" id="A0A4V1LNY2"/>
<keyword evidence="3" id="KW-1185">Reference proteome</keyword>
<keyword evidence="1" id="KW-0472">Membrane</keyword>
<feature type="transmembrane region" description="Helical" evidence="1">
    <location>
        <begin position="7"/>
        <end position="26"/>
    </location>
</feature>
<evidence type="ECO:0000256" key="1">
    <source>
        <dbReference type="SAM" id="Phobius"/>
    </source>
</evidence>
<accession>A0A4V1LNY2</accession>
<dbReference type="OrthoDB" id="5348851at2"/>
<protein>
    <submittedName>
        <fullName evidence="2">Uncharacterized protein</fullName>
    </submittedName>
</protein>
<dbReference type="Proteomes" id="UP000290657">
    <property type="component" value="Unassembled WGS sequence"/>
</dbReference>
<organism evidence="2 3">
    <name type="scientific">Candidatus Marinarcus aquaticus</name>
    <dbReference type="NCBI Taxonomy" id="2044504"/>
    <lineage>
        <taxon>Bacteria</taxon>
        <taxon>Pseudomonadati</taxon>
        <taxon>Campylobacterota</taxon>
        <taxon>Epsilonproteobacteria</taxon>
        <taxon>Campylobacterales</taxon>
        <taxon>Arcobacteraceae</taxon>
        <taxon>Candidatus Marinarcus</taxon>
    </lineage>
</organism>
<reference evidence="2 3" key="1">
    <citation type="submission" date="2017-10" db="EMBL/GenBank/DDBJ databases">
        <title>Genomics of the genus Arcobacter.</title>
        <authorList>
            <person name="Perez-Cataluna A."/>
            <person name="Figueras M.J."/>
        </authorList>
    </citation>
    <scope>NUCLEOTIDE SEQUENCE [LARGE SCALE GENOMIC DNA]</scope>
    <source>
        <strain evidence="2 3">CECT 8987</strain>
    </source>
</reference>
<keyword evidence="1" id="KW-1133">Transmembrane helix</keyword>
<proteinExistence type="predicted"/>
<keyword evidence="1" id="KW-0812">Transmembrane</keyword>
<dbReference type="EMBL" id="PDKN01000004">
    <property type="protein sequence ID" value="RXJ57610.1"/>
    <property type="molecule type" value="Genomic_DNA"/>
</dbReference>
<feature type="transmembrane region" description="Helical" evidence="1">
    <location>
        <begin position="38"/>
        <end position="58"/>
    </location>
</feature>
<comment type="caution">
    <text evidence="2">The sequence shown here is derived from an EMBL/GenBank/DDBJ whole genome shotgun (WGS) entry which is preliminary data.</text>
</comment>
<dbReference type="RefSeq" id="WP_128996182.1">
    <property type="nucleotide sequence ID" value="NZ_PDKN01000004.1"/>
</dbReference>